<protein>
    <submittedName>
        <fullName evidence="1">Uncharacterized protein</fullName>
    </submittedName>
</protein>
<dbReference type="AlphaFoldDB" id="A0A195C787"/>
<name>A0A195C787_9HYME</name>
<reference evidence="1 2" key="1">
    <citation type="submission" date="2016-03" db="EMBL/GenBank/DDBJ databases">
        <title>Cyphomyrmex costatus WGS genome.</title>
        <authorList>
            <person name="Nygaard S."/>
            <person name="Hu H."/>
            <person name="Boomsma J."/>
            <person name="Zhang G."/>
        </authorList>
    </citation>
    <scope>NUCLEOTIDE SEQUENCE [LARGE SCALE GENOMIC DNA]</scope>
    <source>
        <strain evidence="1">MS0001</strain>
        <tissue evidence="1">Whole body</tissue>
    </source>
</reference>
<gene>
    <name evidence="1" type="ORF">ALC62_12867</name>
</gene>
<evidence type="ECO:0000313" key="1">
    <source>
        <dbReference type="EMBL" id="KYM96500.1"/>
    </source>
</evidence>
<proteinExistence type="predicted"/>
<dbReference type="Proteomes" id="UP000078542">
    <property type="component" value="Unassembled WGS sequence"/>
</dbReference>
<organism evidence="1 2">
    <name type="scientific">Cyphomyrmex costatus</name>
    <dbReference type="NCBI Taxonomy" id="456900"/>
    <lineage>
        <taxon>Eukaryota</taxon>
        <taxon>Metazoa</taxon>
        <taxon>Ecdysozoa</taxon>
        <taxon>Arthropoda</taxon>
        <taxon>Hexapoda</taxon>
        <taxon>Insecta</taxon>
        <taxon>Pterygota</taxon>
        <taxon>Neoptera</taxon>
        <taxon>Endopterygota</taxon>
        <taxon>Hymenoptera</taxon>
        <taxon>Apocrita</taxon>
        <taxon>Aculeata</taxon>
        <taxon>Formicoidea</taxon>
        <taxon>Formicidae</taxon>
        <taxon>Myrmicinae</taxon>
        <taxon>Cyphomyrmex</taxon>
    </lineage>
</organism>
<accession>A0A195C787</accession>
<dbReference type="EMBL" id="KQ978205">
    <property type="protein sequence ID" value="KYM96500.1"/>
    <property type="molecule type" value="Genomic_DNA"/>
</dbReference>
<sequence>MRASIDLSAPLSCRVKLTSPKRGQKEMIPQESRYLGRNLRSIVVTFNMEFCNLQLVSLLYNNWISQINDSLSNHVDSERFTFPR</sequence>
<evidence type="ECO:0000313" key="2">
    <source>
        <dbReference type="Proteomes" id="UP000078542"/>
    </source>
</evidence>
<keyword evidence="2" id="KW-1185">Reference proteome</keyword>